<dbReference type="PRINTS" id="PR00344">
    <property type="entry name" value="BCTRLSENSOR"/>
</dbReference>
<evidence type="ECO:0000256" key="5">
    <source>
        <dbReference type="ARBA" id="ARBA00022553"/>
    </source>
</evidence>
<keyword evidence="8" id="KW-0418">Kinase</keyword>
<dbReference type="GO" id="GO:0005886">
    <property type="term" value="C:plasma membrane"/>
    <property type="evidence" value="ECO:0007669"/>
    <property type="project" value="UniProtKB-SubCell"/>
</dbReference>
<dbReference type="NCBIfam" id="TIGR00229">
    <property type="entry name" value="sensory_box"/>
    <property type="match status" value="3"/>
</dbReference>
<dbReference type="InterPro" id="IPR036097">
    <property type="entry name" value="HisK_dim/P_sf"/>
</dbReference>
<feature type="domain" description="Histidine kinase" evidence="14">
    <location>
        <begin position="608"/>
        <end position="824"/>
    </location>
</feature>
<dbReference type="RefSeq" id="WP_050726245.1">
    <property type="nucleotide sequence ID" value="NZ_CP012332.1"/>
</dbReference>
<evidence type="ECO:0000256" key="10">
    <source>
        <dbReference type="ARBA" id="ARBA00023012"/>
    </source>
</evidence>
<organism evidence="16 17">
    <name type="scientific">Vulgatibacter incomptus</name>
    <dbReference type="NCBI Taxonomy" id="1391653"/>
    <lineage>
        <taxon>Bacteria</taxon>
        <taxon>Pseudomonadati</taxon>
        <taxon>Myxococcota</taxon>
        <taxon>Myxococcia</taxon>
        <taxon>Myxococcales</taxon>
        <taxon>Cystobacterineae</taxon>
        <taxon>Vulgatibacteraceae</taxon>
        <taxon>Vulgatibacter</taxon>
    </lineage>
</organism>
<evidence type="ECO:0000256" key="8">
    <source>
        <dbReference type="ARBA" id="ARBA00022777"/>
    </source>
</evidence>
<proteinExistence type="predicted"/>
<dbReference type="Pfam" id="PF08448">
    <property type="entry name" value="PAS_4"/>
    <property type="match status" value="3"/>
</dbReference>
<dbReference type="CDD" id="cd00082">
    <property type="entry name" value="HisKA"/>
    <property type="match status" value="1"/>
</dbReference>
<keyword evidence="11" id="KW-0472">Membrane</keyword>
<dbReference type="EMBL" id="CP012332">
    <property type="protein sequence ID" value="AKU92017.1"/>
    <property type="molecule type" value="Genomic_DNA"/>
</dbReference>
<evidence type="ECO:0000313" key="16">
    <source>
        <dbReference type="EMBL" id="AKU92017.1"/>
    </source>
</evidence>
<dbReference type="InterPro" id="IPR003661">
    <property type="entry name" value="HisK_dim/P_dom"/>
</dbReference>
<dbReference type="GO" id="GO:0000155">
    <property type="term" value="F:phosphorelay sensor kinase activity"/>
    <property type="evidence" value="ECO:0007669"/>
    <property type="project" value="InterPro"/>
</dbReference>
<dbReference type="InterPro" id="IPR003594">
    <property type="entry name" value="HATPase_dom"/>
</dbReference>
<dbReference type="InterPro" id="IPR000014">
    <property type="entry name" value="PAS"/>
</dbReference>
<dbReference type="Gene3D" id="3.30.565.10">
    <property type="entry name" value="Histidine kinase-like ATPase, C-terminal domain"/>
    <property type="match status" value="1"/>
</dbReference>
<evidence type="ECO:0000256" key="13">
    <source>
        <dbReference type="SAM" id="MobiDB-lite"/>
    </source>
</evidence>
<dbReference type="PROSITE" id="PS50109">
    <property type="entry name" value="HIS_KIN"/>
    <property type="match status" value="1"/>
</dbReference>
<keyword evidence="7" id="KW-0547">Nucleotide-binding</keyword>
<reference evidence="16 17" key="1">
    <citation type="submission" date="2015-08" db="EMBL/GenBank/DDBJ databases">
        <authorList>
            <person name="Babu N.S."/>
            <person name="Beckwith C.J."/>
            <person name="Beseler K.G."/>
            <person name="Brison A."/>
            <person name="Carone J.V."/>
            <person name="Caskin T.P."/>
            <person name="Diamond M."/>
            <person name="Durham M.E."/>
            <person name="Foxe J.M."/>
            <person name="Go M."/>
            <person name="Henderson B.A."/>
            <person name="Jones I.B."/>
            <person name="McGettigan J.A."/>
            <person name="Micheletti S.J."/>
            <person name="Nasrallah M.E."/>
            <person name="Ortiz D."/>
            <person name="Piller C.R."/>
            <person name="Privatt S.R."/>
            <person name="Schneider S.L."/>
            <person name="Sharp S."/>
            <person name="Smith T.C."/>
            <person name="Stanton J.D."/>
            <person name="Ullery H.E."/>
            <person name="Wilson R.J."/>
            <person name="Serrano M.G."/>
            <person name="Buck G."/>
            <person name="Lee V."/>
            <person name="Wang Y."/>
            <person name="Carvalho R."/>
            <person name="Voegtly L."/>
            <person name="Shi R."/>
            <person name="Duckworth R."/>
            <person name="Johnson A."/>
            <person name="Loviza R."/>
            <person name="Walstead R."/>
            <person name="Shah Z."/>
            <person name="Kiflezghi M."/>
            <person name="Wade K."/>
            <person name="Ball S.L."/>
            <person name="Bradley K.W."/>
            <person name="Asai D.J."/>
            <person name="Bowman C.A."/>
            <person name="Russell D.A."/>
            <person name="Pope W.H."/>
            <person name="Jacobs-Sera D."/>
            <person name="Hendrix R.W."/>
            <person name="Hatfull G.F."/>
        </authorList>
    </citation>
    <scope>NUCLEOTIDE SEQUENCE [LARGE SCALE GENOMIC DNA]</scope>
    <source>
        <strain evidence="16 17">DSM 27710</strain>
    </source>
</reference>
<evidence type="ECO:0000259" key="14">
    <source>
        <dbReference type="PROSITE" id="PS50109"/>
    </source>
</evidence>
<dbReference type="PANTHER" id="PTHR43547">
    <property type="entry name" value="TWO-COMPONENT HISTIDINE KINASE"/>
    <property type="match status" value="1"/>
</dbReference>
<evidence type="ECO:0000256" key="4">
    <source>
        <dbReference type="ARBA" id="ARBA00022475"/>
    </source>
</evidence>
<dbReference type="SMART" id="SM00387">
    <property type="entry name" value="HATPase_c"/>
    <property type="match status" value="1"/>
</dbReference>
<feature type="compositionally biased region" description="Polar residues" evidence="13">
    <location>
        <begin position="816"/>
        <end position="826"/>
    </location>
</feature>
<feature type="coiled-coil region" evidence="12">
    <location>
        <begin position="147"/>
        <end position="195"/>
    </location>
</feature>
<dbReference type="SMART" id="SM00065">
    <property type="entry name" value="GAF"/>
    <property type="match status" value="1"/>
</dbReference>
<comment type="catalytic activity">
    <reaction evidence="1">
        <text>ATP + protein L-histidine = ADP + protein N-phospho-L-histidine.</text>
        <dbReference type="EC" id="2.7.13.3"/>
    </reaction>
</comment>
<evidence type="ECO:0000256" key="1">
    <source>
        <dbReference type="ARBA" id="ARBA00000085"/>
    </source>
</evidence>
<feature type="domain" description="PAS" evidence="15">
    <location>
        <begin position="185"/>
        <end position="236"/>
    </location>
</feature>
<dbReference type="Pfam" id="PF00512">
    <property type="entry name" value="HisKA"/>
    <property type="match status" value="1"/>
</dbReference>
<dbReference type="Gene3D" id="1.10.287.130">
    <property type="match status" value="1"/>
</dbReference>
<dbReference type="PANTHER" id="PTHR43547:SF2">
    <property type="entry name" value="HYBRID SIGNAL TRANSDUCTION HISTIDINE KINASE C"/>
    <property type="match status" value="1"/>
</dbReference>
<keyword evidence="17" id="KW-1185">Reference proteome</keyword>
<dbReference type="SUPFAM" id="SSF55874">
    <property type="entry name" value="ATPase domain of HSP90 chaperone/DNA topoisomerase II/histidine kinase"/>
    <property type="match status" value="1"/>
</dbReference>
<feature type="region of interest" description="Disordered" evidence="13">
    <location>
        <begin position="1"/>
        <end position="25"/>
    </location>
</feature>
<dbReference type="InterPro" id="IPR003018">
    <property type="entry name" value="GAF"/>
</dbReference>
<dbReference type="EC" id="2.7.13.3" evidence="3"/>
<evidence type="ECO:0000256" key="6">
    <source>
        <dbReference type="ARBA" id="ARBA00022679"/>
    </source>
</evidence>
<name>A0A0K1PEU0_9BACT</name>
<dbReference type="KEGG" id="vin:AKJ08_2404"/>
<dbReference type="InterPro" id="IPR004358">
    <property type="entry name" value="Sig_transdc_His_kin-like_C"/>
</dbReference>
<keyword evidence="5" id="KW-0597">Phosphoprotein</keyword>
<feature type="region of interest" description="Disordered" evidence="13">
    <location>
        <begin position="806"/>
        <end position="826"/>
    </location>
</feature>
<dbReference type="SUPFAM" id="SSF55781">
    <property type="entry name" value="GAF domain-like"/>
    <property type="match status" value="1"/>
</dbReference>
<evidence type="ECO:0000256" key="12">
    <source>
        <dbReference type="SAM" id="Coils"/>
    </source>
</evidence>
<dbReference type="CDD" id="cd00130">
    <property type="entry name" value="PAS"/>
    <property type="match status" value="3"/>
</dbReference>
<dbReference type="SUPFAM" id="SSF55785">
    <property type="entry name" value="PYP-like sensor domain (PAS domain)"/>
    <property type="match status" value="3"/>
</dbReference>
<dbReference type="InterPro" id="IPR036890">
    <property type="entry name" value="HATPase_C_sf"/>
</dbReference>
<evidence type="ECO:0000256" key="3">
    <source>
        <dbReference type="ARBA" id="ARBA00012438"/>
    </source>
</evidence>
<feature type="compositionally biased region" description="Basic and acidic residues" evidence="13">
    <location>
        <begin position="14"/>
        <end position="23"/>
    </location>
</feature>
<keyword evidence="6" id="KW-0808">Transferase</keyword>
<feature type="domain" description="PAS" evidence="15">
    <location>
        <begin position="40"/>
        <end position="101"/>
    </location>
</feature>
<evidence type="ECO:0000256" key="9">
    <source>
        <dbReference type="ARBA" id="ARBA00022840"/>
    </source>
</evidence>
<dbReference type="Pfam" id="PF02518">
    <property type="entry name" value="HATPase_c"/>
    <property type="match status" value="1"/>
</dbReference>
<dbReference type="AlphaFoldDB" id="A0A0K1PEU0"/>
<dbReference type="Gene3D" id="3.30.450.40">
    <property type="match status" value="1"/>
</dbReference>
<dbReference type="InterPro" id="IPR029016">
    <property type="entry name" value="GAF-like_dom_sf"/>
</dbReference>
<evidence type="ECO:0000259" key="15">
    <source>
        <dbReference type="PROSITE" id="PS50112"/>
    </source>
</evidence>
<evidence type="ECO:0000313" key="17">
    <source>
        <dbReference type="Proteomes" id="UP000055590"/>
    </source>
</evidence>
<dbReference type="InterPro" id="IPR035965">
    <property type="entry name" value="PAS-like_dom_sf"/>
</dbReference>
<keyword evidence="12" id="KW-0175">Coiled coil</keyword>
<dbReference type="Proteomes" id="UP000055590">
    <property type="component" value="Chromosome"/>
</dbReference>
<dbReference type="InterPro" id="IPR005467">
    <property type="entry name" value="His_kinase_dom"/>
</dbReference>
<accession>A0A0K1PEU0</accession>
<dbReference type="Gene3D" id="3.30.450.20">
    <property type="entry name" value="PAS domain"/>
    <property type="match status" value="3"/>
</dbReference>
<dbReference type="InterPro" id="IPR013656">
    <property type="entry name" value="PAS_4"/>
</dbReference>
<dbReference type="SMART" id="SM00091">
    <property type="entry name" value="PAS"/>
    <property type="match status" value="4"/>
</dbReference>
<dbReference type="PATRIC" id="fig|1391653.3.peg.2506"/>
<comment type="subcellular location">
    <subcellularLocation>
        <location evidence="2">Cell membrane</location>
    </subcellularLocation>
</comment>
<evidence type="ECO:0000256" key="11">
    <source>
        <dbReference type="ARBA" id="ARBA00023136"/>
    </source>
</evidence>
<keyword evidence="10" id="KW-0902">Two-component regulatory system</keyword>
<protein>
    <recommendedName>
        <fullName evidence="3">histidine kinase</fullName>
        <ecNumber evidence="3">2.7.13.3</ecNumber>
    </recommendedName>
</protein>
<evidence type="ECO:0000256" key="2">
    <source>
        <dbReference type="ARBA" id="ARBA00004236"/>
    </source>
</evidence>
<dbReference type="GO" id="GO:0005524">
    <property type="term" value="F:ATP binding"/>
    <property type="evidence" value="ECO:0007669"/>
    <property type="project" value="UniProtKB-KW"/>
</dbReference>
<dbReference type="STRING" id="1391653.AKJ08_2404"/>
<keyword evidence="4" id="KW-1003">Cell membrane</keyword>
<dbReference type="SMART" id="SM00388">
    <property type="entry name" value="HisKA"/>
    <property type="match status" value="1"/>
</dbReference>
<feature type="domain" description="PAS" evidence="15">
    <location>
        <begin position="298"/>
        <end position="370"/>
    </location>
</feature>
<dbReference type="Pfam" id="PF13185">
    <property type="entry name" value="GAF_2"/>
    <property type="match status" value="1"/>
</dbReference>
<keyword evidence="9" id="KW-0067">ATP-binding</keyword>
<gene>
    <name evidence="16" type="ORF">AKJ08_2404</name>
</gene>
<evidence type="ECO:0000256" key="7">
    <source>
        <dbReference type="ARBA" id="ARBA00022741"/>
    </source>
</evidence>
<dbReference type="PROSITE" id="PS50112">
    <property type="entry name" value="PAS"/>
    <property type="match status" value="3"/>
</dbReference>
<dbReference type="SUPFAM" id="SSF47384">
    <property type="entry name" value="Homodimeric domain of signal transducing histidine kinase"/>
    <property type="match status" value="1"/>
</dbReference>
<dbReference type="FunFam" id="3.30.565.10:FF:000023">
    <property type="entry name" value="PAS domain-containing sensor histidine kinase"/>
    <property type="match status" value="1"/>
</dbReference>
<sequence length="826" mass="91407">MGDHGVTIEGPPDEAARPPHPRETAGAAWTSNLEAGSLEEAQIAGIAVLDRDGKVVEANPILQKLLGCPSDEIVGRHLLDFTISPSARKDRELFARVLREHRTGLLVERRLQSRNGRETWGRVSVFPLQEAEGRHAALAAIEDVSIKHGLETRIEVLEKALVERRRETEDRFADEEAARREAEEARKQIEGVLESITDSFIALDPEWRFVYLNHHAEEYLNTSRDAAIGRNIWELFPRSVGTIIHRSFFQARDRGATVEFELFESKSDRWFDVRVFPSEAGLSVYFRDVTEKRLASQRETSLAAVADLTPDFIGVADADGKLLFLNQAGRELMGLGPAEDLNEHDVFELHPEGASRTLLDEALPQLIRDGRWVGETVALAHDGREIPVSAVLMAQRGEDGEIETFSTIWRDISTRKAQEERKRFVSEASHRLMASLELDEVLRQLPRIAIPMLGDFCNLVMLDGDFSHQVAEAHVDVEKEERLRELRRFRFSAPGSVGVGRALAMGEAELVPEASLLWERAAAVDEEHFRLLRSLELRSLMFVPLKARQGVFGALSFGITGDSPRRFGPDDLAAARELATIAAFAIDNARLYGEARRSAHVRDEVLGIVSHDLRGPLSIISIATERLLRAADDEKRDHDRKNLEVILRAAHRANRLVDDLLDVTRMQIRKMVISPVPTPASSLVEDALKLYRGVAKKKGLRLEGSAADGLPEVLADRERIPQVFANLIGNAIKFTPSGGKVSIQAGSAEKGVRFVVNDTGSGIPKSEIPHIFDAFWQARRGSKESAGLGLAIVKGIVQAHGGEVGVQSEPGRGSTFEFTLPTSAAP</sequence>